<accession>A0AAV5A0C1</accession>
<feature type="region of interest" description="Disordered" evidence="1">
    <location>
        <begin position="162"/>
        <end position="192"/>
    </location>
</feature>
<proteinExistence type="predicted"/>
<dbReference type="EMBL" id="BPWL01000001">
    <property type="protein sequence ID" value="GJJ06103.1"/>
    <property type="molecule type" value="Genomic_DNA"/>
</dbReference>
<reference evidence="2" key="1">
    <citation type="submission" date="2021-10" db="EMBL/GenBank/DDBJ databases">
        <title>De novo Genome Assembly of Clathrus columnatus (Basidiomycota, Fungi) Using Illumina and Nanopore Sequence Data.</title>
        <authorList>
            <person name="Ogiso-Tanaka E."/>
            <person name="Itagaki H."/>
            <person name="Hosoya T."/>
            <person name="Hosaka K."/>
        </authorList>
    </citation>
    <scope>NUCLEOTIDE SEQUENCE</scope>
    <source>
        <strain evidence="2">MO-923</strain>
    </source>
</reference>
<evidence type="ECO:0000313" key="3">
    <source>
        <dbReference type="Proteomes" id="UP001050691"/>
    </source>
</evidence>
<sequence length="192" mass="21311">MNESQVAASFSGVRIDDKEDIDALLTAYQVGFIKPIPNNLTVRQRLKLAAPGNVVVVEGLTIYKDGKDWGDRRETFNKFAAAYEGDGMRKYSVPLPGGKRGRLIAYSSDIYRPAKDVIHSMGLQPGYCFIGNDNFGPSGYYTPDNNSEEEVQAGSTDYYYEREVSTETQDSSSSSSAPREETLLRGRKHLFA</sequence>
<evidence type="ECO:0000313" key="2">
    <source>
        <dbReference type="EMBL" id="GJJ06103.1"/>
    </source>
</evidence>
<keyword evidence="3" id="KW-1185">Reference proteome</keyword>
<protein>
    <submittedName>
        <fullName evidence="2">Uncharacterized protein</fullName>
    </submittedName>
</protein>
<comment type="caution">
    <text evidence="2">The sequence shown here is derived from an EMBL/GenBank/DDBJ whole genome shotgun (WGS) entry which is preliminary data.</text>
</comment>
<name>A0AAV5A0C1_9AGAM</name>
<dbReference type="Proteomes" id="UP001050691">
    <property type="component" value="Unassembled WGS sequence"/>
</dbReference>
<organism evidence="2 3">
    <name type="scientific">Clathrus columnatus</name>
    <dbReference type="NCBI Taxonomy" id="1419009"/>
    <lineage>
        <taxon>Eukaryota</taxon>
        <taxon>Fungi</taxon>
        <taxon>Dikarya</taxon>
        <taxon>Basidiomycota</taxon>
        <taxon>Agaricomycotina</taxon>
        <taxon>Agaricomycetes</taxon>
        <taxon>Phallomycetidae</taxon>
        <taxon>Phallales</taxon>
        <taxon>Clathraceae</taxon>
        <taxon>Clathrus</taxon>
    </lineage>
</organism>
<gene>
    <name evidence="2" type="ORF">Clacol_000292</name>
</gene>
<dbReference type="AlphaFoldDB" id="A0AAV5A0C1"/>
<evidence type="ECO:0000256" key="1">
    <source>
        <dbReference type="SAM" id="MobiDB-lite"/>
    </source>
</evidence>